<evidence type="ECO:0000259" key="2">
    <source>
        <dbReference type="Pfam" id="PF20960"/>
    </source>
</evidence>
<sequence>MFILDTNTTNVFLQENLTRGVYLLIQQWMASTTTAQLNSFVPSIRVTEEQIMHYVVKKDKTPSREAPMETSPLVQSPGASAVESSQSMEVETKNDSKSSQSGAANIVTKPVSMTTSPVAAAVEEQVLNGATGGEPSTSSEGDTSWQKEIPDEWVPIINGDIKKQKQQKHQPPFSDAYYQGMPAKRRKLNQPFDASNPALDLTTSIRRAVASVGVEPISSIENLTKEIENNPELLTEYEEHTRNSIIDRLQTDSDFVPDRFPKSHEYFKGNNKK</sequence>
<protein>
    <recommendedName>
        <fullName evidence="2">Bag6 BAG-similar domain-containing protein</fullName>
    </recommendedName>
</protein>
<organism evidence="3 4">
    <name type="scientific">Mytilus galloprovincialis</name>
    <name type="common">Mediterranean mussel</name>
    <dbReference type="NCBI Taxonomy" id="29158"/>
    <lineage>
        <taxon>Eukaryota</taxon>
        <taxon>Metazoa</taxon>
        <taxon>Spiralia</taxon>
        <taxon>Lophotrochozoa</taxon>
        <taxon>Mollusca</taxon>
        <taxon>Bivalvia</taxon>
        <taxon>Autobranchia</taxon>
        <taxon>Pteriomorphia</taxon>
        <taxon>Mytilida</taxon>
        <taxon>Mytiloidea</taxon>
        <taxon>Mytilidae</taxon>
        <taxon>Mytilinae</taxon>
        <taxon>Mytilus</taxon>
    </lineage>
</organism>
<dbReference type="AlphaFoldDB" id="A0A8B6BRW4"/>
<proteinExistence type="predicted"/>
<evidence type="ECO:0000313" key="4">
    <source>
        <dbReference type="Proteomes" id="UP000596742"/>
    </source>
</evidence>
<reference evidence="3" key="1">
    <citation type="submission" date="2018-11" db="EMBL/GenBank/DDBJ databases">
        <authorList>
            <person name="Alioto T."/>
            <person name="Alioto T."/>
        </authorList>
    </citation>
    <scope>NUCLEOTIDE SEQUENCE</scope>
</reference>
<dbReference type="GO" id="GO:0051787">
    <property type="term" value="F:misfolded protein binding"/>
    <property type="evidence" value="ECO:0007669"/>
    <property type="project" value="TreeGrafter"/>
</dbReference>
<dbReference type="InterPro" id="IPR048926">
    <property type="entry name" value="Bag6_BAGS"/>
</dbReference>
<feature type="domain" description="Bag6 BAG-similar" evidence="2">
    <location>
        <begin position="197"/>
        <end position="250"/>
    </location>
</feature>
<comment type="caution">
    <text evidence="3">The sequence shown here is derived from an EMBL/GenBank/DDBJ whole genome shotgun (WGS) entry which is preliminary data.</text>
</comment>
<dbReference type="Proteomes" id="UP000596742">
    <property type="component" value="Unassembled WGS sequence"/>
</dbReference>
<feature type="compositionally biased region" description="Polar residues" evidence="1">
    <location>
        <begin position="72"/>
        <end position="89"/>
    </location>
</feature>
<keyword evidence="4" id="KW-1185">Reference proteome</keyword>
<gene>
    <name evidence="3" type="ORF">MGAL_10B012304</name>
</gene>
<dbReference type="GO" id="GO:0031593">
    <property type="term" value="F:polyubiquitin modification-dependent protein binding"/>
    <property type="evidence" value="ECO:0007669"/>
    <property type="project" value="TreeGrafter"/>
</dbReference>
<dbReference type="Pfam" id="PF20960">
    <property type="entry name" value="Bag6_BAGS"/>
    <property type="match status" value="1"/>
</dbReference>
<feature type="region of interest" description="Disordered" evidence="1">
    <location>
        <begin position="59"/>
        <end position="110"/>
    </location>
</feature>
<dbReference type="GO" id="GO:0036503">
    <property type="term" value="P:ERAD pathway"/>
    <property type="evidence" value="ECO:0007669"/>
    <property type="project" value="TreeGrafter"/>
</dbReference>
<feature type="region of interest" description="Disordered" evidence="1">
    <location>
        <begin position="129"/>
        <end position="148"/>
    </location>
</feature>
<dbReference type="OrthoDB" id="1885901at2759"/>
<evidence type="ECO:0000256" key="1">
    <source>
        <dbReference type="SAM" id="MobiDB-lite"/>
    </source>
</evidence>
<dbReference type="PANTHER" id="PTHR15204:SF0">
    <property type="entry name" value="LARGE PROLINE-RICH PROTEIN BAG6"/>
    <property type="match status" value="1"/>
</dbReference>
<feature type="compositionally biased region" description="Polar residues" evidence="1">
    <location>
        <begin position="134"/>
        <end position="146"/>
    </location>
</feature>
<dbReference type="GO" id="GO:0071818">
    <property type="term" value="C:BAT3 complex"/>
    <property type="evidence" value="ECO:0007669"/>
    <property type="project" value="TreeGrafter"/>
</dbReference>
<name>A0A8B6BRW4_MYTGA</name>
<dbReference type="EMBL" id="UYJE01000605">
    <property type="protein sequence ID" value="VDH94567.1"/>
    <property type="molecule type" value="Genomic_DNA"/>
</dbReference>
<accession>A0A8B6BRW4</accession>
<dbReference type="PANTHER" id="PTHR15204">
    <property type="entry name" value="LARGE PROLINE-RICH PROTEIN BAG6"/>
    <property type="match status" value="1"/>
</dbReference>
<evidence type="ECO:0000313" key="3">
    <source>
        <dbReference type="EMBL" id="VDH94567.1"/>
    </source>
</evidence>